<reference evidence="1" key="1">
    <citation type="submission" date="2020-02" db="EMBL/GenBank/DDBJ databases">
        <authorList>
            <person name="Meier V. D."/>
        </authorList>
    </citation>
    <scope>NUCLEOTIDE SEQUENCE</scope>
    <source>
        <strain evidence="1">AVDCRST_MAG39</strain>
    </source>
</reference>
<name>A0A6J4S5A9_9SPHN</name>
<accession>A0A6J4S5A9</accession>
<protein>
    <submittedName>
        <fullName evidence="1">Uncharacterized protein</fullName>
    </submittedName>
</protein>
<dbReference type="EMBL" id="CADCVW010000030">
    <property type="protein sequence ID" value="CAA9489936.1"/>
    <property type="molecule type" value="Genomic_DNA"/>
</dbReference>
<organism evidence="1">
    <name type="scientific">uncultured Sphingomonadaceae bacterium</name>
    <dbReference type="NCBI Taxonomy" id="169976"/>
    <lineage>
        <taxon>Bacteria</taxon>
        <taxon>Pseudomonadati</taxon>
        <taxon>Pseudomonadota</taxon>
        <taxon>Alphaproteobacteria</taxon>
        <taxon>Sphingomonadales</taxon>
        <taxon>Sphingomonadaceae</taxon>
        <taxon>environmental samples</taxon>
    </lineage>
</organism>
<sequence>MHRLGEPEFSSSFTEPAEIAICLSLVEPTCVALICLG</sequence>
<gene>
    <name evidence="1" type="ORF">AVDCRST_MAG39-731</name>
</gene>
<dbReference type="AlphaFoldDB" id="A0A6J4S5A9"/>
<proteinExistence type="predicted"/>
<evidence type="ECO:0000313" key="1">
    <source>
        <dbReference type="EMBL" id="CAA9489936.1"/>
    </source>
</evidence>